<protein>
    <submittedName>
        <fullName evidence="2">Uncharacterized protein</fullName>
    </submittedName>
</protein>
<feature type="region of interest" description="Disordered" evidence="1">
    <location>
        <begin position="102"/>
        <end position="126"/>
    </location>
</feature>
<evidence type="ECO:0000256" key="1">
    <source>
        <dbReference type="SAM" id="MobiDB-lite"/>
    </source>
</evidence>
<evidence type="ECO:0000313" key="3">
    <source>
        <dbReference type="Proteomes" id="UP000076532"/>
    </source>
</evidence>
<dbReference type="EMBL" id="KV417569">
    <property type="protein sequence ID" value="KZP18785.1"/>
    <property type="molecule type" value="Genomic_DNA"/>
</dbReference>
<evidence type="ECO:0000313" key="2">
    <source>
        <dbReference type="EMBL" id="KZP18785.1"/>
    </source>
</evidence>
<dbReference type="AlphaFoldDB" id="A0A166HET5"/>
<organism evidence="2 3">
    <name type="scientific">Athelia psychrophila</name>
    <dbReference type="NCBI Taxonomy" id="1759441"/>
    <lineage>
        <taxon>Eukaryota</taxon>
        <taxon>Fungi</taxon>
        <taxon>Dikarya</taxon>
        <taxon>Basidiomycota</taxon>
        <taxon>Agaricomycotina</taxon>
        <taxon>Agaricomycetes</taxon>
        <taxon>Agaricomycetidae</taxon>
        <taxon>Atheliales</taxon>
        <taxon>Atheliaceae</taxon>
        <taxon>Athelia</taxon>
    </lineage>
</organism>
<sequence>MEPTGINIPIPECAPEPVSLWLDLHPLDDASHVPQCDSEPQVLWLDLHHLDDLANEPQLECDPEPQSLWLDMHPLEGFTNVEPEFAPELASLTAIELRDEDDVDGVGPVTPAKQARSPLPAAEHAQEKQHVDVPAQPPIAAVHAPSQAPRSGGCAVMIGPIAETEPVTPPAELVQWVVTLFPVTERGFSRDIVSQVREGLHIRVTMTSARAARHFVAHWAAHNPFSGTQRMLSVRLANERDNPQTGRSGSGK</sequence>
<accession>A0A166HET5</accession>
<proteinExistence type="predicted"/>
<name>A0A166HET5_9AGAM</name>
<dbReference type="Proteomes" id="UP000076532">
    <property type="component" value="Unassembled WGS sequence"/>
</dbReference>
<reference evidence="2 3" key="1">
    <citation type="journal article" date="2016" name="Mol. Biol. Evol.">
        <title>Comparative Genomics of Early-Diverging Mushroom-Forming Fungi Provides Insights into the Origins of Lignocellulose Decay Capabilities.</title>
        <authorList>
            <person name="Nagy L.G."/>
            <person name="Riley R."/>
            <person name="Tritt A."/>
            <person name="Adam C."/>
            <person name="Daum C."/>
            <person name="Floudas D."/>
            <person name="Sun H."/>
            <person name="Yadav J.S."/>
            <person name="Pangilinan J."/>
            <person name="Larsson K.H."/>
            <person name="Matsuura K."/>
            <person name="Barry K."/>
            <person name="Labutti K."/>
            <person name="Kuo R."/>
            <person name="Ohm R.A."/>
            <person name="Bhattacharya S.S."/>
            <person name="Shirouzu T."/>
            <person name="Yoshinaga Y."/>
            <person name="Martin F.M."/>
            <person name="Grigoriev I.V."/>
            <person name="Hibbett D.S."/>
        </authorList>
    </citation>
    <scope>NUCLEOTIDE SEQUENCE [LARGE SCALE GENOMIC DNA]</scope>
    <source>
        <strain evidence="2 3">CBS 109695</strain>
    </source>
</reference>
<gene>
    <name evidence="2" type="ORF">FIBSPDRAFT_1045913</name>
</gene>
<keyword evidence="3" id="KW-1185">Reference proteome</keyword>